<reference evidence="5 6" key="1">
    <citation type="journal article" date="2009" name="Int. J. Syst. Evol. Microbiol.">
        <title>Paenibacillus contaminans sp. nov., isolated from a contaminated laboratory plate.</title>
        <authorList>
            <person name="Chou J.H."/>
            <person name="Lee J.H."/>
            <person name="Lin M.C."/>
            <person name="Chang P.S."/>
            <person name="Arun A.B."/>
            <person name="Young C.C."/>
            <person name="Chen W.M."/>
        </authorList>
    </citation>
    <scope>NUCLEOTIDE SEQUENCE [LARGE SCALE GENOMIC DNA]</scope>
    <source>
        <strain evidence="5 6">CKOBP-6</strain>
    </source>
</reference>
<dbReference type="PANTHER" id="PTHR43649:SF12">
    <property type="entry name" value="DIACETYLCHITOBIOSE BINDING PROTEIN DASA"/>
    <property type="match status" value="1"/>
</dbReference>
<dbReference type="Gene3D" id="1.10.10.10">
    <property type="entry name" value="Winged helix-like DNA-binding domain superfamily/Winged helix DNA-binding domain"/>
    <property type="match status" value="1"/>
</dbReference>
<accession>A0A329LXA5</accession>
<dbReference type="PANTHER" id="PTHR43649">
    <property type="entry name" value="ARABINOSE-BINDING PROTEIN-RELATED"/>
    <property type="match status" value="1"/>
</dbReference>
<dbReference type="CDD" id="cd07377">
    <property type="entry name" value="WHTH_GntR"/>
    <property type="match status" value="1"/>
</dbReference>
<dbReference type="Proteomes" id="UP000250369">
    <property type="component" value="Unassembled WGS sequence"/>
</dbReference>
<gene>
    <name evidence="5" type="ORF">DQG23_35935</name>
</gene>
<evidence type="ECO:0000256" key="2">
    <source>
        <dbReference type="ARBA" id="ARBA00023125"/>
    </source>
</evidence>
<name>A0A329LXA5_9BACL</name>
<protein>
    <submittedName>
        <fullName evidence="5">GntR family transcriptional regulator</fullName>
    </submittedName>
</protein>
<dbReference type="RefSeq" id="WP_113035863.1">
    <property type="nucleotide sequence ID" value="NZ_QMFB01000036.1"/>
</dbReference>
<proteinExistence type="predicted"/>
<dbReference type="InterPro" id="IPR036388">
    <property type="entry name" value="WH-like_DNA-bd_sf"/>
</dbReference>
<dbReference type="GO" id="GO:0003677">
    <property type="term" value="F:DNA binding"/>
    <property type="evidence" value="ECO:0007669"/>
    <property type="project" value="UniProtKB-KW"/>
</dbReference>
<dbReference type="InterPro" id="IPR000524">
    <property type="entry name" value="Tscrpt_reg_HTH_GntR"/>
</dbReference>
<dbReference type="InterPro" id="IPR006059">
    <property type="entry name" value="SBP"/>
</dbReference>
<dbReference type="PROSITE" id="PS50949">
    <property type="entry name" value="HTH_GNTR"/>
    <property type="match status" value="1"/>
</dbReference>
<dbReference type="InterPro" id="IPR050490">
    <property type="entry name" value="Bact_solute-bd_prot1"/>
</dbReference>
<keyword evidence="3" id="KW-0804">Transcription</keyword>
<dbReference type="InterPro" id="IPR036390">
    <property type="entry name" value="WH_DNA-bd_sf"/>
</dbReference>
<evidence type="ECO:0000313" key="5">
    <source>
        <dbReference type="EMBL" id="RAV11756.1"/>
    </source>
</evidence>
<evidence type="ECO:0000256" key="3">
    <source>
        <dbReference type="ARBA" id="ARBA00023163"/>
    </source>
</evidence>
<keyword evidence="1" id="KW-0805">Transcription regulation</keyword>
<dbReference type="Gene3D" id="3.40.190.10">
    <property type="entry name" value="Periplasmic binding protein-like II"/>
    <property type="match status" value="1"/>
</dbReference>
<keyword evidence="6" id="KW-1185">Reference proteome</keyword>
<dbReference type="EMBL" id="QMFB01000036">
    <property type="protein sequence ID" value="RAV11756.1"/>
    <property type="molecule type" value="Genomic_DNA"/>
</dbReference>
<evidence type="ECO:0000313" key="6">
    <source>
        <dbReference type="Proteomes" id="UP000250369"/>
    </source>
</evidence>
<dbReference type="Pfam" id="PF00392">
    <property type="entry name" value="GntR"/>
    <property type="match status" value="1"/>
</dbReference>
<dbReference type="GO" id="GO:0003700">
    <property type="term" value="F:DNA-binding transcription factor activity"/>
    <property type="evidence" value="ECO:0007669"/>
    <property type="project" value="InterPro"/>
</dbReference>
<dbReference type="SUPFAM" id="SSF53850">
    <property type="entry name" value="Periplasmic binding protein-like II"/>
    <property type="match status" value="1"/>
</dbReference>
<dbReference type="SMART" id="SM00345">
    <property type="entry name" value="HTH_GNTR"/>
    <property type="match status" value="1"/>
</dbReference>
<dbReference type="Pfam" id="PF13416">
    <property type="entry name" value="SBP_bac_8"/>
    <property type="match status" value="1"/>
</dbReference>
<sequence length="461" mass="52257">MSNKPNRTTFRERMDTMVAGLRDEIVGGILSVGSFLPSEVELGKRYQLSKNSVRKGLDMLVAEKLIEKVPCVGTRVCAPAVQGGVTIRLGCYSGVMEQTGLNRILSEFHVAFPHIRVQTVALPFVNYHESIMDCLHNGMLDAFTVNQNDFCHFAENDNLDWLEPIDPPSGLYPFLHRAFVSEKRQYAVPFVFSPVVLCYNRDHFAAKNMREPDSSWTWSDFLTAAAQLSEGSGRFGFYFYLLSLNRWPVFLLQSGAKFRAERDGAVRIAGTKLQEALALCRELIDSGSFLSLFAEGTNDAELLFSQEKVSMIMTTYFSLNYIQNKGFAFDISPLPYFEQPASLLSAIGLGINRKSEHKEAVRTLIDYLLDYPAQLSVRQNSHSIPSLIQAAEWSGQGSVKHPSRYHMYREIIPTFKYVTDLHITPAELDMMNSELKMYWSKLEREDDVCRRLETLMSPVTQ</sequence>
<dbReference type="SUPFAM" id="SSF46785">
    <property type="entry name" value="Winged helix' DNA-binding domain"/>
    <property type="match status" value="1"/>
</dbReference>
<comment type="caution">
    <text evidence="5">The sequence shown here is derived from an EMBL/GenBank/DDBJ whole genome shotgun (WGS) entry which is preliminary data.</text>
</comment>
<organism evidence="5 6">
    <name type="scientific">Paenibacillus contaminans</name>
    <dbReference type="NCBI Taxonomy" id="450362"/>
    <lineage>
        <taxon>Bacteria</taxon>
        <taxon>Bacillati</taxon>
        <taxon>Bacillota</taxon>
        <taxon>Bacilli</taxon>
        <taxon>Bacillales</taxon>
        <taxon>Paenibacillaceae</taxon>
        <taxon>Paenibacillus</taxon>
    </lineage>
</organism>
<dbReference type="OrthoDB" id="2374506at2"/>
<evidence type="ECO:0000256" key="1">
    <source>
        <dbReference type="ARBA" id="ARBA00023015"/>
    </source>
</evidence>
<feature type="domain" description="HTH gntR-type" evidence="4">
    <location>
        <begin position="11"/>
        <end position="79"/>
    </location>
</feature>
<dbReference type="AlphaFoldDB" id="A0A329LXA5"/>
<keyword evidence="2" id="KW-0238">DNA-binding</keyword>
<evidence type="ECO:0000259" key="4">
    <source>
        <dbReference type="PROSITE" id="PS50949"/>
    </source>
</evidence>